<sequence>MTIVNTNDYPIRFTDSHVHFWDLALMHYPWLADVPAINRSFGLAEYRRATAGIPIEKLIFVQCECLPHQYGTEVDYVCELGALDPRIVGIVAYFPLEEADAEARLQELSSSRLVKGIRRLEEEPDSLYDNPTFIRNLALLNTYNFSFDLCVKAHQLPAAVRLVQRQPGNRYVLDHFGKPAIRAGSFPSWKSHIVELAKNPSVYCKLSGLVTEADWNRWTLADLQPYVETVLEHFGAQRVLFGGDWPVVTLAASYRQWLETALRLCEQLTPEERHQVFYQNALTFYQID</sequence>
<accession>A0A1I1L060</accession>
<dbReference type="InterPro" id="IPR052350">
    <property type="entry name" value="Metallo-dep_Lactonases"/>
</dbReference>
<dbReference type="SUPFAM" id="SSF51556">
    <property type="entry name" value="Metallo-dependent hydrolases"/>
    <property type="match status" value="1"/>
</dbReference>
<dbReference type="OrthoDB" id="9771932at2"/>
<comment type="similarity">
    <text evidence="1">Belongs to the metallo-dependent hydrolases superfamily.</text>
</comment>
<dbReference type="AlphaFoldDB" id="A0A1I1L060"/>
<dbReference type="RefSeq" id="WP_090974640.1">
    <property type="nucleotide sequence ID" value="NZ_FOLL01000018.1"/>
</dbReference>
<feature type="domain" description="Amidohydrolase-related" evidence="2">
    <location>
        <begin position="15"/>
        <end position="286"/>
    </location>
</feature>
<evidence type="ECO:0000313" key="3">
    <source>
        <dbReference type="EMBL" id="SFC66371.1"/>
    </source>
</evidence>
<dbReference type="PANTHER" id="PTHR43569:SF2">
    <property type="entry name" value="AMIDOHYDROLASE-RELATED DOMAIN-CONTAINING PROTEIN"/>
    <property type="match status" value="1"/>
</dbReference>
<dbReference type="InterPro" id="IPR006680">
    <property type="entry name" value="Amidohydro-rel"/>
</dbReference>
<name>A0A1I1L060_9SPHI</name>
<gene>
    <name evidence="3" type="ORF">SAMN05421747_1184</name>
</gene>
<protein>
    <submittedName>
        <fullName evidence="3">L-fuconolactonase</fullName>
    </submittedName>
</protein>
<dbReference type="Proteomes" id="UP000199577">
    <property type="component" value="Unassembled WGS sequence"/>
</dbReference>
<proteinExistence type="inferred from homology"/>
<keyword evidence="4" id="KW-1185">Reference proteome</keyword>
<evidence type="ECO:0000313" key="4">
    <source>
        <dbReference type="Proteomes" id="UP000199577"/>
    </source>
</evidence>
<evidence type="ECO:0000259" key="2">
    <source>
        <dbReference type="Pfam" id="PF04909"/>
    </source>
</evidence>
<dbReference type="InterPro" id="IPR032466">
    <property type="entry name" value="Metal_Hydrolase"/>
</dbReference>
<dbReference type="EMBL" id="FOLL01000018">
    <property type="protein sequence ID" value="SFC66371.1"/>
    <property type="molecule type" value="Genomic_DNA"/>
</dbReference>
<reference evidence="3 4" key="1">
    <citation type="submission" date="2016-10" db="EMBL/GenBank/DDBJ databases">
        <authorList>
            <person name="de Groot N.N."/>
        </authorList>
    </citation>
    <scope>NUCLEOTIDE SEQUENCE [LARGE SCALE GENOMIC DNA]</scope>
    <source>
        <strain evidence="3 4">DSM 22900</strain>
    </source>
</reference>
<dbReference type="PANTHER" id="PTHR43569">
    <property type="entry name" value="AMIDOHYDROLASE"/>
    <property type="match status" value="1"/>
</dbReference>
<dbReference type="GO" id="GO:0016787">
    <property type="term" value="F:hydrolase activity"/>
    <property type="evidence" value="ECO:0007669"/>
    <property type="project" value="InterPro"/>
</dbReference>
<dbReference type="STRING" id="623281.SAMN05421747_1184"/>
<organism evidence="3 4">
    <name type="scientific">Parapedobacter composti</name>
    <dbReference type="NCBI Taxonomy" id="623281"/>
    <lineage>
        <taxon>Bacteria</taxon>
        <taxon>Pseudomonadati</taxon>
        <taxon>Bacteroidota</taxon>
        <taxon>Sphingobacteriia</taxon>
        <taxon>Sphingobacteriales</taxon>
        <taxon>Sphingobacteriaceae</taxon>
        <taxon>Parapedobacter</taxon>
    </lineage>
</organism>
<dbReference type="Pfam" id="PF04909">
    <property type="entry name" value="Amidohydro_2"/>
    <property type="match status" value="1"/>
</dbReference>
<evidence type="ECO:0000256" key="1">
    <source>
        <dbReference type="ARBA" id="ARBA00038310"/>
    </source>
</evidence>
<dbReference type="Gene3D" id="3.20.20.140">
    <property type="entry name" value="Metal-dependent hydrolases"/>
    <property type="match status" value="1"/>
</dbReference>